<keyword evidence="3 4" id="KW-0175">Coiled coil</keyword>
<dbReference type="SUPFAM" id="SSF111369">
    <property type="entry name" value="HlyD-like secretion proteins"/>
    <property type="match status" value="1"/>
</dbReference>
<sequence>MATDPNSNLNDFLGTPARPWWRRWLKWIIVGVVVLLAVLLLSRFVFGGATATQYSTEEAARGNLTVTVSATGKLAPTNQVQVGSELSGLVETVTVDVNDRVVKGQPLAVLDTSQLDDEITQGRAQLNAQQAQVAQAQATVAESRAQLARLEEVSRLSGGRVPAKVEMEQARAAFQRANAALAAAQANVVAARAGLSSNETRRYKAVIRSPVNGVVLARQIDAGQTVAASFNTPTLFVIAEDLSAMELQVAIDEADVGSVKDGQLASFTVDAFPGKTFPATITRVDLGSNLSGQSTTTTTTTQSQVVSYAATLSVANADQQLRPGMTATAEIVTKARPNVLLIPNAALRFRPGAGTSSGQGGIAGALVPRGRRGGGGGAQPKAATMSRGAQQTVYILGDDGQPQPVQVTTGDTNGTVTEVTGGDLKPGMKVITGQLAAEAGSQRRQGGGQRRQGAGGAGGQRGGQ</sequence>
<feature type="coiled-coil region" evidence="4">
    <location>
        <begin position="126"/>
        <end position="187"/>
    </location>
</feature>
<feature type="compositionally biased region" description="Gly residues" evidence="5">
    <location>
        <begin position="445"/>
        <end position="464"/>
    </location>
</feature>
<evidence type="ECO:0000313" key="9">
    <source>
        <dbReference type="Proteomes" id="UP000229081"/>
    </source>
</evidence>
<feature type="region of interest" description="Disordered" evidence="5">
    <location>
        <begin position="352"/>
        <end position="388"/>
    </location>
</feature>
<organism evidence="8 9">
    <name type="scientific">Sphingomonas psychrotolerans</name>
    <dbReference type="NCBI Taxonomy" id="1327635"/>
    <lineage>
        <taxon>Bacteria</taxon>
        <taxon>Pseudomonadati</taxon>
        <taxon>Pseudomonadota</taxon>
        <taxon>Alphaproteobacteria</taxon>
        <taxon>Sphingomonadales</taxon>
        <taxon>Sphingomonadaceae</taxon>
        <taxon>Sphingomonas</taxon>
    </lineage>
</organism>
<dbReference type="EMBL" id="CP024923">
    <property type="protein sequence ID" value="ATY33659.1"/>
    <property type="molecule type" value="Genomic_DNA"/>
</dbReference>
<keyword evidence="6" id="KW-0472">Membrane</keyword>
<dbReference type="Gene3D" id="2.40.420.20">
    <property type="match status" value="1"/>
</dbReference>
<comment type="similarity">
    <text evidence="2">Belongs to the membrane fusion protein (MFP) (TC 8.A.1) family.</text>
</comment>
<proteinExistence type="inferred from homology"/>
<evidence type="ECO:0000256" key="2">
    <source>
        <dbReference type="ARBA" id="ARBA00009477"/>
    </source>
</evidence>
<protein>
    <submittedName>
        <fullName evidence="8">Efflux RND transporter periplasmic adaptor subunit</fullName>
    </submittedName>
</protein>
<gene>
    <name evidence="8" type="ORF">CVN68_18240</name>
</gene>
<keyword evidence="9" id="KW-1185">Reference proteome</keyword>
<name>A0A2K8MNV5_9SPHN</name>
<dbReference type="NCBIfam" id="TIGR01730">
    <property type="entry name" value="RND_mfp"/>
    <property type="match status" value="1"/>
</dbReference>
<evidence type="ECO:0000256" key="4">
    <source>
        <dbReference type="SAM" id="Coils"/>
    </source>
</evidence>
<evidence type="ECO:0000256" key="1">
    <source>
        <dbReference type="ARBA" id="ARBA00004196"/>
    </source>
</evidence>
<dbReference type="Gene3D" id="2.40.30.170">
    <property type="match status" value="1"/>
</dbReference>
<dbReference type="RefSeq" id="WP_100283458.1">
    <property type="nucleotide sequence ID" value="NZ_CP024923.1"/>
</dbReference>
<evidence type="ECO:0000256" key="5">
    <source>
        <dbReference type="SAM" id="MobiDB-lite"/>
    </source>
</evidence>
<feature type="transmembrane region" description="Helical" evidence="6">
    <location>
        <begin position="27"/>
        <end position="46"/>
    </location>
</feature>
<reference evidence="8 9" key="1">
    <citation type="submission" date="2017-11" db="EMBL/GenBank/DDBJ databases">
        <title>Complete genome sequence of Sphingomonas sp. Strain Cra20, a psychrotolerant potential plant growth promoting rhizobacteria.</title>
        <authorList>
            <person name="Luo Y."/>
        </authorList>
    </citation>
    <scope>NUCLEOTIDE SEQUENCE [LARGE SCALE GENOMIC DNA]</scope>
    <source>
        <strain evidence="8 9">Cra20</strain>
    </source>
</reference>
<dbReference type="Gene3D" id="2.40.50.100">
    <property type="match status" value="1"/>
</dbReference>
<dbReference type="InterPro" id="IPR058636">
    <property type="entry name" value="Beta-barrel_YknX"/>
</dbReference>
<accession>A0A2K8MNV5</accession>
<evidence type="ECO:0000259" key="7">
    <source>
        <dbReference type="Pfam" id="PF25990"/>
    </source>
</evidence>
<keyword evidence="6" id="KW-1133">Transmembrane helix</keyword>
<evidence type="ECO:0000256" key="3">
    <source>
        <dbReference type="ARBA" id="ARBA00023054"/>
    </source>
</evidence>
<evidence type="ECO:0000256" key="6">
    <source>
        <dbReference type="SAM" id="Phobius"/>
    </source>
</evidence>
<dbReference type="OrthoDB" id="9791520at2"/>
<dbReference type="PANTHER" id="PTHR32347">
    <property type="entry name" value="EFFLUX SYSTEM COMPONENT YKNX-RELATED"/>
    <property type="match status" value="1"/>
</dbReference>
<keyword evidence="6" id="KW-0812">Transmembrane</keyword>
<dbReference type="GO" id="GO:0016020">
    <property type="term" value="C:membrane"/>
    <property type="evidence" value="ECO:0007669"/>
    <property type="project" value="InterPro"/>
</dbReference>
<evidence type="ECO:0000313" key="8">
    <source>
        <dbReference type="EMBL" id="ATY33659.1"/>
    </source>
</evidence>
<feature type="region of interest" description="Disordered" evidence="5">
    <location>
        <begin position="434"/>
        <end position="464"/>
    </location>
</feature>
<dbReference type="Gene3D" id="1.10.287.470">
    <property type="entry name" value="Helix hairpin bin"/>
    <property type="match status" value="1"/>
</dbReference>
<dbReference type="AlphaFoldDB" id="A0A2K8MNV5"/>
<comment type="subcellular location">
    <subcellularLocation>
        <location evidence="1">Cell envelope</location>
    </subcellularLocation>
</comment>
<feature type="domain" description="YknX-like beta-barrel" evidence="7">
    <location>
        <begin position="247"/>
        <end position="331"/>
    </location>
</feature>
<dbReference type="Pfam" id="PF25990">
    <property type="entry name" value="Beta-barrel_YknX"/>
    <property type="match status" value="1"/>
</dbReference>
<dbReference type="Proteomes" id="UP000229081">
    <property type="component" value="Chromosome"/>
</dbReference>
<dbReference type="InterPro" id="IPR050465">
    <property type="entry name" value="UPF0194_transport"/>
</dbReference>
<dbReference type="InterPro" id="IPR006143">
    <property type="entry name" value="RND_pump_MFP"/>
</dbReference>
<dbReference type="PANTHER" id="PTHR32347:SF14">
    <property type="entry name" value="EFFLUX SYSTEM COMPONENT YKNX-RELATED"/>
    <property type="match status" value="1"/>
</dbReference>
<dbReference type="GO" id="GO:0030313">
    <property type="term" value="C:cell envelope"/>
    <property type="evidence" value="ECO:0007669"/>
    <property type="project" value="UniProtKB-SubCell"/>
</dbReference>
<dbReference type="GO" id="GO:0022857">
    <property type="term" value="F:transmembrane transporter activity"/>
    <property type="evidence" value="ECO:0007669"/>
    <property type="project" value="InterPro"/>
</dbReference>
<dbReference type="KEGG" id="sphc:CVN68_18240"/>